<evidence type="ECO:0000313" key="2">
    <source>
        <dbReference type="EMBL" id="HCT57252.1"/>
    </source>
</evidence>
<organism evidence="2 3">
    <name type="scientific">Gemmatimonas aurantiaca</name>
    <dbReference type="NCBI Taxonomy" id="173480"/>
    <lineage>
        <taxon>Bacteria</taxon>
        <taxon>Pseudomonadati</taxon>
        <taxon>Gemmatimonadota</taxon>
        <taxon>Gemmatimonadia</taxon>
        <taxon>Gemmatimonadales</taxon>
        <taxon>Gemmatimonadaceae</taxon>
        <taxon>Gemmatimonas</taxon>
    </lineage>
</organism>
<sequence>MVDSAPNPPLVPQPHGGALYRGGRKGNRGNRMRAVVQKQAMHFVAERLPLLAHAADGVVVEFGEKGELKLASPTQGERNAAMKLLWEIANSQRKISLTEVRKRLVAQVAAIRETLPPEQADLVLAKLAEVWK</sequence>
<accession>A0A3D4V946</accession>
<proteinExistence type="predicted"/>
<comment type="caution">
    <text evidence="2">The sequence shown here is derived from an EMBL/GenBank/DDBJ whole genome shotgun (WGS) entry which is preliminary data.</text>
</comment>
<protein>
    <submittedName>
        <fullName evidence="2">Uncharacterized protein</fullName>
    </submittedName>
</protein>
<name>A0A3D4V946_9BACT</name>
<feature type="region of interest" description="Disordered" evidence="1">
    <location>
        <begin position="1"/>
        <end position="28"/>
    </location>
</feature>
<dbReference type="AlphaFoldDB" id="A0A3D4V946"/>
<dbReference type="Proteomes" id="UP000264071">
    <property type="component" value="Unassembled WGS sequence"/>
</dbReference>
<evidence type="ECO:0000256" key="1">
    <source>
        <dbReference type="SAM" id="MobiDB-lite"/>
    </source>
</evidence>
<feature type="compositionally biased region" description="Pro residues" evidence="1">
    <location>
        <begin position="1"/>
        <end position="12"/>
    </location>
</feature>
<evidence type="ECO:0000313" key="3">
    <source>
        <dbReference type="Proteomes" id="UP000264071"/>
    </source>
</evidence>
<gene>
    <name evidence="2" type="ORF">DGD08_08570</name>
</gene>
<reference evidence="2 3" key="1">
    <citation type="journal article" date="2018" name="Nat. Biotechnol.">
        <title>A standardized bacterial taxonomy based on genome phylogeny substantially revises the tree of life.</title>
        <authorList>
            <person name="Parks D.H."/>
            <person name="Chuvochina M."/>
            <person name="Waite D.W."/>
            <person name="Rinke C."/>
            <person name="Skarshewski A."/>
            <person name="Chaumeil P.A."/>
            <person name="Hugenholtz P."/>
        </authorList>
    </citation>
    <scope>NUCLEOTIDE SEQUENCE [LARGE SCALE GENOMIC DNA]</scope>
    <source>
        <strain evidence="2">UBA8844</strain>
    </source>
</reference>
<dbReference type="EMBL" id="DPIY01000007">
    <property type="protein sequence ID" value="HCT57252.1"/>
    <property type="molecule type" value="Genomic_DNA"/>
</dbReference>